<dbReference type="Proteomes" id="UP000588647">
    <property type="component" value="Unassembled WGS sequence"/>
</dbReference>
<keyword evidence="2" id="KW-1185">Reference proteome</keyword>
<evidence type="ECO:0000313" key="2">
    <source>
        <dbReference type="Proteomes" id="UP000588647"/>
    </source>
</evidence>
<accession>A0A7W6HDJ8</accession>
<sequence length="72" mass="7969">MSWEIELREAVNRLFDTLGPVVEMYGGLGPDVLVDLISDDLDLPRETIEAAIRTEAGSRDIPLTPPHSQTVH</sequence>
<protein>
    <submittedName>
        <fullName evidence="1">Uncharacterized protein</fullName>
    </submittedName>
</protein>
<dbReference type="AlphaFoldDB" id="A0A7W6HDJ8"/>
<comment type="caution">
    <text evidence="1">The sequence shown here is derived from an EMBL/GenBank/DDBJ whole genome shotgun (WGS) entry which is preliminary data.</text>
</comment>
<gene>
    <name evidence="1" type="ORF">GGR03_002251</name>
</gene>
<proteinExistence type="predicted"/>
<dbReference type="RefSeq" id="WP_183207902.1">
    <property type="nucleotide sequence ID" value="NZ_JAAAMM010000002.1"/>
</dbReference>
<evidence type="ECO:0000313" key="1">
    <source>
        <dbReference type="EMBL" id="MBB4003176.1"/>
    </source>
</evidence>
<organism evidence="1 2">
    <name type="scientific">Aurantimonas endophytica</name>
    <dbReference type="NCBI Taxonomy" id="1522175"/>
    <lineage>
        <taxon>Bacteria</taxon>
        <taxon>Pseudomonadati</taxon>
        <taxon>Pseudomonadota</taxon>
        <taxon>Alphaproteobacteria</taxon>
        <taxon>Hyphomicrobiales</taxon>
        <taxon>Aurantimonadaceae</taxon>
        <taxon>Aurantimonas</taxon>
    </lineage>
</organism>
<dbReference type="EMBL" id="JACIEM010000002">
    <property type="protein sequence ID" value="MBB4003176.1"/>
    <property type="molecule type" value="Genomic_DNA"/>
</dbReference>
<name>A0A7W6HDJ8_9HYPH</name>
<reference evidence="1 2" key="1">
    <citation type="submission" date="2020-08" db="EMBL/GenBank/DDBJ databases">
        <title>Genomic Encyclopedia of Type Strains, Phase IV (KMG-IV): sequencing the most valuable type-strain genomes for metagenomic binning, comparative biology and taxonomic classification.</title>
        <authorList>
            <person name="Goeker M."/>
        </authorList>
    </citation>
    <scope>NUCLEOTIDE SEQUENCE [LARGE SCALE GENOMIC DNA]</scope>
    <source>
        <strain evidence="1 2">DSM 103570</strain>
    </source>
</reference>